<dbReference type="RefSeq" id="WP_249038936.1">
    <property type="nucleotide sequence ID" value="NZ_JACHEW010000003.1"/>
</dbReference>
<reference evidence="1 2" key="1">
    <citation type="submission" date="2020-08" db="EMBL/GenBank/DDBJ databases">
        <title>Genomic Encyclopedia of Type Strains, Phase IV (KMG-IV): sequencing the most valuable type-strain genomes for metagenomic binning, comparative biology and taxonomic classification.</title>
        <authorList>
            <person name="Goeker M."/>
        </authorList>
    </citation>
    <scope>NUCLEOTIDE SEQUENCE [LARGE SCALE GENOMIC DNA]</scope>
    <source>
        <strain evidence="1 2">DSM 12027</strain>
    </source>
</reference>
<sequence>MNQTMHLLRRGYEFEYRTVGGVNGDAQADLWVTVSGSRAVLVLKGCPVDDASAALKSLHHTWLPYLLRPDTQMLALALYPRREGTKTRALVLPLSA</sequence>
<evidence type="ECO:0000313" key="2">
    <source>
        <dbReference type="Proteomes" id="UP000629870"/>
    </source>
</evidence>
<dbReference type="Proteomes" id="UP000629870">
    <property type="component" value="Unassembled WGS sequence"/>
</dbReference>
<accession>A0ABR6NN97</accession>
<keyword evidence="2" id="KW-1185">Reference proteome</keyword>
<proteinExistence type="predicted"/>
<gene>
    <name evidence="1" type="ORF">HNQ04_000743</name>
</gene>
<name>A0ABR6NN97_9DEIO</name>
<protein>
    <submittedName>
        <fullName evidence="1">Uncharacterized protein</fullName>
    </submittedName>
</protein>
<comment type="caution">
    <text evidence="1">The sequence shown here is derived from an EMBL/GenBank/DDBJ whole genome shotgun (WGS) entry which is preliminary data.</text>
</comment>
<dbReference type="EMBL" id="JACHEW010000003">
    <property type="protein sequence ID" value="MBB6015514.1"/>
    <property type="molecule type" value="Genomic_DNA"/>
</dbReference>
<evidence type="ECO:0000313" key="1">
    <source>
        <dbReference type="EMBL" id="MBB6015514.1"/>
    </source>
</evidence>
<organism evidence="1 2">
    <name type="scientific">Deinococcus radiopugnans ATCC 19172</name>
    <dbReference type="NCBI Taxonomy" id="585398"/>
    <lineage>
        <taxon>Bacteria</taxon>
        <taxon>Thermotogati</taxon>
        <taxon>Deinococcota</taxon>
        <taxon>Deinococci</taxon>
        <taxon>Deinococcales</taxon>
        <taxon>Deinococcaceae</taxon>
        <taxon>Deinococcus</taxon>
    </lineage>
</organism>